<accession>A0A381QN14</accession>
<dbReference type="PANTHER" id="PTHR10672">
    <property type="entry name" value="ADDUCIN"/>
    <property type="match status" value="1"/>
</dbReference>
<organism evidence="2">
    <name type="scientific">marine metagenome</name>
    <dbReference type="NCBI Taxonomy" id="408172"/>
    <lineage>
        <taxon>unclassified sequences</taxon>
        <taxon>metagenomes</taxon>
        <taxon>ecological metagenomes</taxon>
    </lineage>
</organism>
<dbReference type="GO" id="GO:0005856">
    <property type="term" value="C:cytoskeleton"/>
    <property type="evidence" value="ECO:0007669"/>
    <property type="project" value="TreeGrafter"/>
</dbReference>
<proteinExistence type="predicted"/>
<evidence type="ECO:0000259" key="1">
    <source>
        <dbReference type="SMART" id="SM01007"/>
    </source>
</evidence>
<sequence length="264" mass="28999">VTQPTNNPAIRSDKPIPYDIPVFDDIVSERQHRKERLAAAFRIFGRFGFSEGVAGHITVRDPEHSDCFWVNPFGTPFSHIRVSDLLLVSHTGEVLQGDYAVNQAAFAIHSGLHMARPDIVAAAHSHSLHGKAWSALGRTLDPITQDSCVFFGDHVLFDDYTGVVNDPEEGKRIAYALGDRSAAILRNHGLLTVGASVDAATWLFVTMERSCQAQLLAEAAGQPIVMDDEIAATTHRQVAGDFASWFSAQPLFEQILRDQPDLLD</sequence>
<feature type="non-terminal residue" evidence="2">
    <location>
        <position position="1"/>
    </location>
</feature>
<dbReference type="InterPro" id="IPR051017">
    <property type="entry name" value="Aldolase-II_Adducin_sf"/>
</dbReference>
<reference evidence="2" key="1">
    <citation type="submission" date="2018-05" db="EMBL/GenBank/DDBJ databases">
        <authorList>
            <person name="Lanie J.A."/>
            <person name="Ng W.-L."/>
            <person name="Kazmierczak K.M."/>
            <person name="Andrzejewski T.M."/>
            <person name="Davidsen T.M."/>
            <person name="Wayne K.J."/>
            <person name="Tettelin H."/>
            <person name="Glass J.I."/>
            <person name="Rusch D."/>
            <person name="Podicherti R."/>
            <person name="Tsui H.-C.T."/>
            <person name="Winkler M.E."/>
        </authorList>
    </citation>
    <scope>NUCLEOTIDE SEQUENCE</scope>
</reference>
<dbReference type="SMART" id="SM01007">
    <property type="entry name" value="Aldolase_II"/>
    <property type="match status" value="1"/>
</dbReference>
<protein>
    <recommendedName>
        <fullName evidence="1">Class II aldolase/adducin N-terminal domain-containing protein</fullName>
    </recommendedName>
</protein>
<dbReference type="PANTHER" id="PTHR10672:SF3">
    <property type="entry name" value="PROTEIN HU-LI TAI SHAO"/>
    <property type="match status" value="1"/>
</dbReference>
<dbReference type="EMBL" id="UINC01001419">
    <property type="protein sequence ID" value="SUZ80238.1"/>
    <property type="molecule type" value="Genomic_DNA"/>
</dbReference>
<evidence type="ECO:0000313" key="2">
    <source>
        <dbReference type="EMBL" id="SUZ80238.1"/>
    </source>
</evidence>
<dbReference type="GO" id="GO:0051015">
    <property type="term" value="F:actin filament binding"/>
    <property type="evidence" value="ECO:0007669"/>
    <property type="project" value="TreeGrafter"/>
</dbReference>
<dbReference type="NCBIfam" id="NF004855">
    <property type="entry name" value="PRK06208.1"/>
    <property type="match status" value="1"/>
</dbReference>
<dbReference type="InterPro" id="IPR036409">
    <property type="entry name" value="Aldolase_II/adducin_N_sf"/>
</dbReference>
<dbReference type="SUPFAM" id="SSF53639">
    <property type="entry name" value="AraD/HMP-PK domain-like"/>
    <property type="match status" value="1"/>
</dbReference>
<dbReference type="AlphaFoldDB" id="A0A381QN14"/>
<feature type="domain" description="Class II aldolase/adducin N-terminal" evidence="1">
    <location>
        <begin position="35"/>
        <end position="215"/>
    </location>
</feature>
<dbReference type="InterPro" id="IPR001303">
    <property type="entry name" value="Aldolase_II/adducin_N"/>
</dbReference>
<gene>
    <name evidence="2" type="ORF">METZ01_LOCUS33092</name>
</gene>
<dbReference type="Gene3D" id="3.40.225.10">
    <property type="entry name" value="Class II aldolase/adducin N-terminal domain"/>
    <property type="match status" value="1"/>
</dbReference>
<dbReference type="FunFam" id="3.40.225.10:FF:000009">
    <property type="entry name" value="Class II aldolase/adducin N-terminal"/>
    <property type="match status" value="1"/>
</dbReference>
<name>A0A381QN14_9ZZZZ</name>
<dbReference type="Pfam" id="PF00596">
    <property type="entry name" value="Aldolase_II"/>
    <property type="match status" value="1"/>
</dbReference>